<name>A0A9D4TBB1_RHISA</name>
<dbReference type="Proteomes" id="UP000821837">
    <property type="component" value="Chromosome 1"/>
</dbReference>
<evidence type="ECO:0000313" key="1">
    <source>
        <dbReference type="EMBL" id="KAH7984228.1"/>
    </source>
</evidence>
<comment type="caution">
    <text evidence="1">The sequence shown here is derived from an EMBL/GenBank/DDBJ whole genome shotgun (WGS) entry which is preliminary data.</text>
</comment>
<evidence type="ECO:0000313" key="2">
    <source>
        <dbReference type="EMBL" id="KAH7986131.1"/>
    </source>
</evidence>
<keyword evidence="3" id="KW-1185">Reference proteome</keyword>
<dbReference type="EMBL" id="JABSTV010000573">
    <property type="protein sequence ID" value="KAH7986131.1"/>
    <property type="molecule type" value="Genomic_DNA"/>
</dbReference>
<gene>
    <name evidence="1" type="ORF">HPB52_018251</name>
    <name evidence="2" type="ORF">HPB52_025191</name>
</gene>
<reference evidence="1" key="1">
    <citation type="journal article" date="2020" name="Cell">
        <title>Large-Scale Comparative Analyses of Tick Genomes Elucidate Their Genetic Diversity and Vector Capacities.</title>
        <authorList>
            <consortium name="Tick Genome and Microbiome Consortium (TIGMIC)"/>
            <person name="Jia N."/>
            <person name="Wang J."/>
            <person name="Shi W."/>
            <person name="Du L."/>
            <person name="Sun Y."/>
            <person name="Zhan W."/>
            <person name="Jiang J.F."/>
            <person name="Wang Q."/>
            <person name="Zhang B."/>
            <person name="Ji P."/>
            <person name="Bell-Sakyi L."/>
            <person name="Cui X.M."/>
            <person name="Yuan T.T."/>
            <person name="Jiang B.G."/>
            <person name="Yang W.F."/>
            <person name="Lam T.T."/>
            <person name="Chang Q.C."/>
            <person name="Ding S.J."/>
            <person name="Wang X.J."/>
            <person name="Zhu J.G."/>
            <person name="Ruan X.D."/>
            <person name="Zhao L."/>
            <person name="Wei J.T."/>
            <person name="Ye R.Z."/>
            <person name="Que T.C."/>
            <person name="Du C.H."/>
            <person name="Zhou Y.H."/>
            <person name="Cheng J.X."/>
            <person name="Dai P.F."/>
            <person name="Guo W.B."/>
            <person name="Han X.H."/>
            <person name="Huang E.J."/>
            <person name="Li L.F."/>
            <person name="Wei W."/>
            <person name="Gao Y.C."/>
            <person name="Liu J.Z."/>
            <person name="Shao H.Z."/>
            <person name="Wang X."/>
            <person name="Wang C.C."/>
            <person name="Yang T.C."/>
            <person name="Huo Q.B."/>
            <person name="Li W."/>
            <person name="Chen H.Y."/>
            <person name="Chen S.E."/>
            <person name="Zhou L.G."/>
            <person name="Ni X.B."/>
            <person name="Tian J.H."/>
            <person name="Sheng Y."/>
            <person name="Liu T."/>
            <person name="Pan Y.S."/>
            <person name="Xia L.Y."/>
            <person name="Li J."/>
            <person name="Zhao F."/>
            <person name="Cao W.C."/>
        </authorList>
    </citation>
    <scope>NUCLEOTIDE SEQUENCE</scope>
    <source>
        <strain evidence="1">Rsan-2018</strain>
    </source>
</reference>
<protein>
    <submittedName>
        <fullName evidence="1">Uncharacterized protein</fullName>
    </submittedName>
</protein>
<reference evidence="1" key="2">
    <citation type="submission" date="2021-09" db="EMBL/GenBank/DDBJ databases">
        <authorList>
            <person name="Jia N."/>
            <person name="Wang J."/>
            <person name="Shi W."/>
            <person name="Du L."/>
            <person name="Sun Y."/>
            <person name="Zhan W."/>
            <person name="Jiang J."/>
            <person name="Wang Q."/>
            <person name="Zhang B."/>
            <person name="Ji P."/>
            <person name="Sakyi L.B."/>
            <person name="Cui X."/>
            <person name="Yuan T."/>
            <person name="Jiang B."/>
            <person name="Yang W."/>
            <person name="Lam T.T.-Y."/>
            <person name="Chang Q."/>
            <person name="Ding S."/>
            <person name="Wang X."/>
            <person name="Zhu J."/>
            <person name="Ruan X."/>
            <person name="Zhao L."/>
            <person name="Wei J."/>
            <person name="Que T."/>
            <person name="Du C."/>
            <person name="Cheng J."/>
            <person name="Dai P."/>
            <person name="Han X."/>
            <person name="Huang E."/>
            <person name="Gao Y."/>
            <person name="Liu J."/>
            <person name="Shao H."/>
            <person name="Ye R."/>
            <person name="Li L."/>
            <person name="Wei W."/>
            <person name="Wang X."/>
            <person name="Wang C."/>
            <person name="Huo Q."/>
            <person name="Li W."/>
            <person name="Guo W."/>
            <person name="Chen H."/>
            <person name="Chen S."/>
            <person name="Zhou L."/>
            <person name="Zhou L."/>
            <person name="Ni X."/>
            <person name="Tian J."/>
            <person name="Zhou Y."/>
            <person name="Sheng Y."/>
            <person name="Liu T."/>
            <person name="Pan Y."/>
            <person name="Xia L."/>
            <person name="Li J."/>
            <person name="Zhao F."/>
            <person name="Cao W."/>
        </authorList>
    </citation>
    <scope>NUCLEOTIDE SEQUENCE</scope>
    <source>
        <strain evidence="1">Rsan-2018</strain>
        <tissue evidence="1">Larvae</tissue>
    </source>
</reference>
<organism evidence="1 3">
    <name type="scientific">Rhipicephalus sanguineus</name>
    <name type="common">Brown dog tick</name>
    <name type="synonym">Ixodes sanguineus</name>
    <dbReference type="NCBI Taxonomy" id="34632"/>
    <lineage>
        <taxon>Eukaryota</taxon>
        <taxon>Metazoa</taxon>
        <taxon>Ecdysozoa</taxon>
        <taxon>Arthropoda</taxon>
        <taxon>Chelicerata</taxon>
        <taxon>Arachnida</taxon>
        <taxon>Acari</taxon>
        <taxon>Parasitiformes</taxon>
        <taxon>Ixodida</taxon>
        <taxon>Ixodoidea</taxon>
        <taxon>Ixodidae</taxon>
        <taxon>Rhipicephalinae</taxon>
        <taxon>Rhipicephalus</taxon>
        <taxon>Rhipicephalus</taxon>
    </lineage>
</organism>
<evidence type="ECO:0000313" key="3">
    <source>
        <dbReference type="Proteomes" id="UP000821837"/>
    </source>
</evidence>
<dbReference type="EMBL" id="JABSTV010001245">
    <property type="protein sequence ID" value="KAH7984228.1"/>
    <property type="molecule type" value="Genomic_DNA"/>
</dbReference>
<dbReference type="AlphaFoldDB" id="A0A9D4TBB1"/>
<proteinExistence type="predicted"/>
<sequence length="201" mass="22531">MSPDILAENINFAVDHIVPLLKRDWQNVISTPANVVKNLRELRRHISTSTEFLWKTRLLQLRNLVPTRQQPPKCPIYNQEDLNLPQHVTNVLSLGPKFAVEPERSPHDLLGPPYDCLESGSLAWMVSASKALSTDSRPSKEGATVAMESVGDTRMLQGATREKKGLVAEMMPGALKQMNRFVVEKLSDIERVSKRAAKELP</sequence>
<accession>A0A9D4TBB1</accession>